<evidence type="ECO:0000256" key="9">
    <source>
        <dbReference type="ARBA" id="ARBA00023474"/>
    </source>
</evidence>
<dbReference type="GO" id="GO:0005634">
    <property type="term" value="C:nucleus"/>
    <property type="evidence" value="ECO:0007669"/>
    <property type="project" value="UniProtKB-SubCell"/>
</dbReference>
<evidence type="ECO:0000256" key="7">
    <source>
        <dbReference type="ARBA" id="ARBA00023163"/>
    </source>
</evidence>
<dbReference type="CDD" id="cd04517">
    <property type="entry name" value="TLF"/>
    <property type="match status" value="1"/>
</dbReference>
<reference evidence="11" key="1">
    <citation type="submission" date="2015-09" db="EMBL/GenBank/DDBJ databases">
        <title>Scylla olivacea transcriptome.</title>
        <authorList>
            <person name="Ikhwanuddin M."/>
        </authorList>
    </citation>
    <scope>NUCLEOTIDE SEQUENCE</scope>
</reference>
<keyword evidence="4" id="KW-0963">Cytoplasm</keyword>
<evidence type="ECO:0000256" key="6">
    <source>
        <dbReference type="ARBA" id="ARBA00023125"/>
    </source>
</evidence>
<protein>
    <recommendedName>
        <fullName evidence="9">TATA box-binding protein-like 1</fullName>
    </recommendedName>
    <alternativeName>
        <fullName evidence="10">TBP-like factor</fullName>
    </alternativeName>
</protein>
<keyword evidence="6" id="KW-0238">DNA-binding</keyword>
<dbReference type="EMBL" id="GDRN01037018">
    <property type="protein sequence ID" value="JAI67315.1"/>
    <property type="molecule type" value="Transcribed_RNA"/>
</dbReference>
<evidence type="ECO:0000256" key="8">
    <source>
        <dbReference type="ARBA" id="ARBA00023242"/>
    </source>
</evidence>
<evidence type="ECO:0000256" key="1">
    <source>
        <dbReference type="ARBA" id="ARBA00004123"/>
    </source>
</evidence>
<dbReference type="InterPro" id="IPR012295">
    <property type="entry name" value="TBP_dom_sf"/>
</dbReference>
<evidence type="ECO:0000256" key="3">
    <source>
        <dbReference type="ARBA" id="ARBA00005560"/>
    </source>
</evidence>
<comment type="similarity">
    <text evidence="3">Belongs to the TBP family.</text>
</comment>
<accession>A0A0P4WS14</accession>
<dbReference type="Pfam" id="PF00352">
    <property type="entry name" value="TBP"/>
    <property type="match status" value="2"/>
</dbReference>
<keyword evidence="5" id="KW-0805">Transcription regulation</keyword>
<organism evidence="11">
    <name type="scientific">Scylla olivacea</name>
    <name type="common">Orange mud crab</name>
    <name type="synonym">Cancer olivacea</name>
    <dbReference type="NCBI Taxonomy" id="85551"/>
    <lineage>
        <taxon>Eukaryota</taxon>
        <taxon>Metazoa</taxon>
        <taxon>Ecdysozoa</taxon>
        <taxon>Arthropoda</taxon>
        <taxon>Crustacea</taxon>
        <taxon>Multicrustacea</taxon>
        <taxon>Malacostraca</taxon>
        <taxon>Eumalacostraca</taxon>
        <taxon>Eucarida</taxon>
        <taxon>Decapoda</taxon>
        <taxon>Pleocyemata</taxon>
        <taxon>Brachyura</taxon>
        <taxon>Eubrachyura</taxon>
        <taxon>Portunoidea</taxon>
        <taxon>Portunidae</taxon>
        <taxon>Portuninae</taxon>
        <taxon>Scylla</taxon>
    </lineage>
</organism>
<dbReference type="GO" id="GO:0005737">
    <property type="term" value="C:cytoplasm"/>
    <property type="evidence" value="ECO:0007669"/>
    <property type="project" value="UniProtKB-SubCell"/>
</dbReference>
<dbReference type="AlphaFoldDB" id="A0A0P4WS14"/>
<dbReference type="GO" id="GO:0006352">
    <property type="term" value="P:DNA-templated transcription initiation"/>
    <property type="evidence" value="ECO:0007669"/>
    <property type="project" value="InterPro"/>
</dbReference>
<sequence>MEVVCGGRFLSPSFSESTSGDNTRSIIDQSQMGEQEQVSAVMEDEKVIKEEEDLEVKDPEPVLDIIINNVVSSFSVACHLDLHHLALHGNNVELRKENGVLTMKLRKPPTTASIWSSGKITCTGSTSECQARLAGRRIARCVQKMGYNVKFRNFRIVNVLGTCSLPFAIKITPFSQKHRDAASYEPELHPGVTYRIEHPKATLKIFSTGSITVTAPSIANVQNAIEHIYPLVREFGKARSEEEMAEYRRNQARKQFPILNFEDVEEDLSSSEIEEYWEPM</sequence>
<keyword evidence="7" id="KW-0804">Transcription</keyword>
<dbReference type="PANTHER" id="PTHR10126">
    <property type="entry name" value="TATA-BOX BINDING PROTEIN"/>
    <property type="match status" value="1"/>
</dbReference>
<dbReference type="InterPro" id="IPR015445">
    <property type="entry name" value="TBP-like"/>
</dbReference>
<evidence type="ECO:0000256" key="5">
    <source>
        <dbReference type="ARBA" id="ARBA00023015"/>
    </source>
</evidence>
<proteinExistence type="inferred from homology"/>
<dbReference type="FunFam" id="3.30.310.10:FF:000005">
    <property type="entry name" value="TATA box-binding protein-like 1"/>
    <property type="match status" value="1"/>
</dbReference>
<evidence type="ECO:0000313" key="11">
    <source>
        <dbReference type="EMBL" id="JAI67315.1"/>
    </source>
</evidence>
<dbReference type="PRINTS" id="PR00686">
    <property type="entry name" value="TIFACTORIID"/>
</dbReference>
<name>A0A0P4WS14_SCYOL</name>
<dbReference type="InterPro" id="IPR000814">
    <property type="entry name" value="TBP"/>
</dbReference>
<keyword evidence="8" id="KW-0539">Nucleus</keyword>
<dbReference type="GO" id="GO:0003677">
    <property type="term" value="F:DNA binding"/>
    <property type="evidence" value="ECO:0007669"/>
    <property type="project" value="UniProtKB-KW"/>
</dbReference>
<comment type="subcellular location">
    <subcellularLocation>
        <location evidence="2">Cytoplasm</location>
    </subcellularLocation>
    <subcellularLocation>
        <location evidence="1">Nucleus</location>
    </subcellularLocation>
</comment>
<dbReference type="FunFam" id="3.30.310.10:FF:000009">
    <property type="entry name" value="TatA box-binding protein-like protein 1"/>
    <property type="match status" value="1"/>
</dbReference>
<evidence type="ECO:0000256" key="4">
    <source>
        <dbReference type="ARBA" id="ARBA00022490"/>
    </source>
</evidence>
<dbReference type="SUPFAM" id="SSF55945">
    <property type="entry name" value="TATA-box binding protein-like"/>
    <property type="match status" value="2"/>
</dbReference>
<evidence type="ECO:0000256" key="10">
    <source>
        <dbReference type="ARBA" id="ARBA00033173"/>
    </source>
</evidence>
<evidence type="ECO:0000256" key="2">
    <source>
        <dbReference type="ARBA" id="ARBA00004496"/>
    </source>
</evidence>
<dbReference type="Gene3D" id="3.30.310.10">
    <property type="entry name" value="TATA-Binding Protein"/>
    <property type="match status" value="2"/>
</dbReference>